<keyword evidence="2" id="KW-1185">Reference proteome</keyword>
<proteinExistence type="predicted"/>
<dbReference type="EMBL" id="JAGMUX010000006">
    <property type="protein sequence ID" value="KAH7255848.1"/>
    <property type="molecule type" value="Genomic_DNA"/>
</dbReference>
<dbReference type="RefSeq" id="XP_046051417.1">
    <property type="nucleotide sequence ID" value="XM_046197136.1"/>
</dbReference>
<comment type="caution">
    <text evidence="1">The sequence shown here is derived from an EMBL/GenBank/DDBJ whole genome shotgun (WGS) entry which is preliminary data.</text>
</comment>
<reference evidence="1" key="1">
    <citation type="journal article" date="2021" name="Nat. Commun.">
        <title>Genetic determinants of endophytism in the Arabidopsis root mycobiome.</title>
        <authorList>
            <person name="Mesny F."/>
            <person name="Miyauchi S."/>
            <person name="Thiergart T."/>
            <person name="Pickel B."/>
            <person name="Atanasova L."/>
            <person name="Karlsson M."/>
            <person name="Huettel B."/>
            <person name="Barry K.W."/>
            <person name="Haridas S."/>
            <person name="Chen C."/>
            <person name="Bauer D."/>
            <person name="Andreopoulos W."/>
            <person name="Pangilinan J."/>
            <person name="LaButti K."/>
            <person name="Riley R."/>
            <person name="Lipzen A."/>
            <person name="Clum A."/>
            <person name="Drula E."/>
            <person name="Henrissat B."/>
            <person name="Kohler A."/>
            <person name="Grigoriev I.V."/>
            <person name="Martin F.M."/>
            <person name="Hacquard S."/>
        </authorList>
    </citation>
    <scope>NUCLEOTIDE SEQUENCE</scope>
    <source>
        <strain evidence="1">MPI-CAGE-AT-0023</strain>
    </source>
</reference>
<dbReference type="Proteomes" id="UP000720189">
    <property type="component" value="Unassembled WGS sequence"/>
</dbReference>
<dbReference type="GeneID" id="70227090"/>
<dbReference type="AlphaFoldDB" id="A0A9P9HF81"/>
<sequence length="62" mass="7102">MSVKRRQSEAFSEIIRCLGNLNRKNQLMMVVCFHRSSTAELPNVSRGQKYLSIKLCLNLSSD</sequence>
<gene>
    <name evidence="1" type="ORF">BKA55DRAFT_641408</name>
</gene>
<dbReference type="OrthoDB" id="10462809at2759"/>
<organism evidence="1 2">
    <name type="scientific">Fusarium redolens</name>
    <dbReference type="NCBI Taxonomy" id="48865"/>
    <lineage>
        <taxon>Eukaryota</taxon>
        <taxon>Fungi</taxon>
        <taxon>Dikarya</taxon>
        <taxon>Ascomycota</taxon>
        <taxon>Pezizomycotina</taxon>
        <taxon>Sordariomycetes</taxon>
        <taxon>Hypocreomycetidae</taxon>
        <taxon>Hypocreales</taxon>
        <taxon>Nectriaceae</taxon>
        <taxon>Fusarium</taxon>
        <taxon>Fusarium redolens species complex</taxon>
    </lineage>
</organism>
<name>A0A9P9HF81_FUSRE</name>
<accession>A0A9P9HF81</accession>
<protein>
    <submittedName>
        <fullName evidence="1">Uncharacterized protein</fullName>
    </submittedName>
</protein>
<evidence type="ECO:0000313" key="1">
    <source>
        <dbReference type="EMBL" id="KAH7255848.1"/>
    </source>
</evidence>
<evidence type="ECO:0000313" key="2">
    <source>
        <dbReference type="Proteomes" id="UP000720189"/>
    </source>
</evidence>